<evidence type="ECO:0000256" key="14">
    <source>
        <dbReference type="ARBA" id="ARBA00025228"/>
    </source>
</evidence>
<keyword evidence="9" id="KW-0808">Transferase</keyword>
<evidence type="ECO:0000256" key="5">
    <source>
        <dbReference type="ARBA" id="ARBA00013200"/>
    </source>
</evidence>
<evidence type="ECO:0000256" key="9">
    <source>
        <dbReference type="ARBA" id="ARBA00022679"/>
    </source>
</evidence>
<feature type="transmembrane region" description="Helical" evidence="19">
    <location>
        <begin position="107"/>
        <end position="130"/>
    </location>
</feature>
<comment type="cofactor">
    <cofactor evidence="1">
        <name>Mg(2+)</name>
        <dbReference type="ChEBI" id="CHEBI:18420"/>
    </cofactor>
</comment>
<keyword evidence="12 19" id="KW-1133">Transmembrane helix</keyword>
<keyword evidence="7" id="KW-1003">Cell membrane</keyword>
<comment type="catalytic activity">
    <reaction evidence="17">
        <text>alpha-ribazole + adenosylcob(III)inamide-GDP = adenosylcob(III)alamin + GMP + H(+)</text>
        <dbReference type="Rhea" id="RHEA:16049"/>
        <dbReference type="ChEBI" id="CHEBI:10329"/>
        <dbReference type="ChEBI" id="CHEBI:15378"/>
        <dbReference type="ChEBI" id="CHEBI:18408"/>
        <dbReference type="ChEBI" id="CHEBI:58115"/>
        <dbReference type="ChEBI" id="CHEBI:60487"/>
        <dbReference type="EC" id="2.7.8.26"/>
    </reaction>
</comment>
<evidence type="ECO:0000256" key="8">
    <source>
        <dbReference type="ARBA" id="ARBA00022573"/>
    </source>
</evidence>
<dbReference type="InterPro" id="IPR003805">
    <property type="entry name" value="CobS"/>
</dbReference>
<keyword evidence="11" id="KW-0460">Magnesium</keyword>
<name>X1AXU1_9ZZZZ</name>
<evidence type="ECO:0000256" key="11">
    <source>
        <dbReference type="ARBA" id="ARBA00022842"/>
    </source>
</evidence>
<feature type="transmembrane region" description="Helical" evidence="19">
    <location>
        <begin position="185"/>
        <end position="203"/>
    </location>
</feature>
<evidence type="ECO:0000256" key="19">
    <source>
        <dbReference type="SAM" id="Phobius"/>
    </source>
</evidence>
<reference evidence="20" key="1">
    <citation type="journal article" date="2014" name="Front. Microbiol.">
        <title>High frequency of phylogenetically diverse reductive dehalogenase-homologous genes in deep subseafloor sedimentary metagenomes.</title>
        <authorList>
            <person name="Kawai M."/>
            <person name="Futagami T."/>
            <person name="Toyoda A."/>
            <person name="Takaki Y."/>
            <person name="Nishi S."/>
            <person name="Hori S."/>
            <person name="Arai W."/>
            <person name="Tsubouchi T."/>
            <person name="Morono Y."/>
            <person name="Uchiyama I."/>
            <person name="Ito T."/>
            <person name="Fujiyama A."/>
            <person name="Inagaki F."/>
            <person name="Takami H."/>
        </authorList>
    </citation>
    <scope>NUCLEOTIDE SEQUENCE</scope>
    <source>
        <strain evidence="20">Expedition CK06-06</strain>
    </source>
</reference>
<evidence type="ECO:0000256" key="16">
    <source>
        <dbReference type="ARBA" id="ARBA00032853"/>
    </source>
</evidence>
<keyword evidence="8" id="KW-0169">Cobalamin biosynthesis</keyword>
<feature type="transmembrane region" description="Helical" evidence="19">
    <location>
        <begin position="58"/>
        <end position="78"/>
    </location>
</feature>
<dbReference type="EC" id="2.7.8.26" evidence="5"/>
<comment type="caution">
    <text evidence="20">The sequence shown here is derived from an EMBL/GenBank/DDBJ whole genome shotgun (WGS) entry which is preliminary data.</text>
</comment>
<dbReference type="GO" id="GO:0051073">
    <property type="term" value="F:adenosylcobinamide-GDP ribazoletransferase activity"/>
    <property type="evidence" value="ECO:0007669"/>
    <property type="project" value="UniProtKB-EC"/>
</dbReference>
<accession>X1AXU1</accession>
<keyword evidence="10 19" id="KW-0812">Transmembrane</keyword>
<evidence type="ECO:0000256" key="1">
    <source>
        <dbReference type="ARBA" id="ARBA00001946"/>
    </source>
</evidence>
<sequence length="286" mass="32272">MSKFINALGFLTILKIPKKYILKKEQLADSMVYFPLAGLVIGIILSLFYFVASFIFPVFLSVILLIGLEVFLSGGAHLDGLADMFDGTFSGRSDKNKILEIMKKSDMGAYGILSIVFLLLLKISIVYYLASINLRNVLVFYLTIIFMPAFGRWSMVYLVGRYKNARGSSSLAKIFTDNKNKRKNLYISSIYLLLLFLVLYTFFGYPPESGVGVFSFLNNLESFYLILFILAKALLVTAALFLLLLPLSWFFTRRIGGITGDIIGGVSETTELLFLFINYLVFTFFI</sequence>
<dbReference type="PANTHER" id="PTHR34148:SF1">
    <property type="entry name" value="ADENOSYLCOBINAMIDE-GDP RIBAZOLETRANSFERASE"/>
    <property type="match status" value="1"/>
</dbReference>
<dbReference type="PANTHER" id="PTHR34148">
    <property type="entry name" value="ADENOSYLCOBINAMIDE-GDP RIBAZOLETRANSFERASE"/>
    <property type="match status" value="1"/>
</dbReference>
<comment type="catalytic activity">
    <reaction evidence="18">
        <text>alpha-ribazole 5'-phosphate + adenosylcob(III)inamide-GDP = adenosylcob(III)alamin 5'-phosphate + GMP + H(+)</text>
        <dbReference type="Rhea" id="RHEA:23560"/>
        <dbReference type="ChEBI" id="CHEBI:15378"/>
        <dbReference type="ChEBI" id="CHEBI:57918"/>
        <dbReference type="ChEBI" id="CHEBI:58115"/>
        <dbReference type="ChEBI" id="CHEBI:60487"/>
        <dbReference type="ChEBI" id="CHEBI:60493"/>
        <dbReference type="EC" id="2.7.8.26"/>
    </reaction>
</comment>
<evidence type="ECO:0000256" key="4">
    <source>
        <dbReference type="ARBA" id="ARBA00010561"/>
    </source>
</evidence>
<gene>
    <name evidence="20" type="ORF">S01H4_02790</name>
</gene>
<comment type="function">
    <text evidence="14">Joins adenosylcobinamide-GDP and alpha-ribazole to generate adenosylcobalamin (Ado-cobalamin). Also synthesizes adenosylcobalamin 5'-phosphate from adenosylcobinamide-GDP and alpha-ribazole 5'-phosphate.</text>
</comment>
<evidence type="ECO:0000256" key="13">
    <source>
        <dbReference type="ARBA" id="ARBA00023136"/>
    </source>
</evidence>
<feature type="transmembrane region" description="Helical" evidence="19">
    <location>
        <begin position="223"/>
        <end position="245"/>
    </location>
</feature>
<dbReference type="EMBL" id="BART01000639">
    <property type="protein sequence ID" value="GAG73982.1"/>
    <property type="molecule type" value="Genomic_DNA"/>
</dbReference>
<proteinExistence type="inferred from homology"/>
<feature type="transmembrane region" description="Helical" evidence="19">
    <location>
        <begin position="32"/>
        <end position="52"/>
    </location>
</feature>
<evidence type="ECO:0000256" key="17">
    <source>
        <dbReference type="ARBA" id="ARBA00048623"/>
    </source>
</evidence>
<keyword evidence="13 19" id="KW-0472">Membrane</keyword>
<dbReference type="AlphaFoldDB" id="X1AXU1"/>
<evidence type="ECO:0000256" key="6">
    <source>
        <dbReference type="ARBA" id="ARBA00015850"/>
    </source>
</evidence>
<dbReference type="GO" id="GO:0008818">
    <property type="term" value="F:cobalamin 5'-phosphate synthase activity"/>
    <property type="evidence" value="ECO:0007669"/>
    <property type="project" value="InterPro"/>
</dbReference>
<organism evidence="20">
    <name type="scientific">marine sediment metagenome</name>
    <dbReference type="NCBI Taxonomy" id="412755"/>
    <lineage>
        <taxon>unclassified sequences</taxon>
        <taxon>metagenomes</taxon>
        <taxon>ecological metagenomes</taxon>
    </lineage>
</organism>
<feature type="transmembrane region" description="Helical" evidence="19">
    <location>
        <begin position="136"/>
        <end position="159"/>
    </location>
</feature>
<evidence type="ECO:0000256" key="2">
    <source>
        <dbReference type="ARBA" id="ARBA00004651"/>
    </source>
</evidence>
<comment type="similarity">
    <text evidence="4">Belongs to the CobS family.</text>
</comment>
<comment type="pathway">
    <text evidence="3">Cofactor biosynthesis; adenosylcobalamin biosynthesis; adenosylcobalamin from cob(II)yrinate a,c-diamide: step 7/7.</text>
</comment>
<dbReference type="GO" id="GO:0005886">
    <property type="term" value="C:plasma membrane"/>
    <property type="evidence" value="ECO:0007669"/>
    <property type="project" value="UniProtKB-SubCell"/>
</dbReference>
<dbReference type="GO" id="GO:0009236">
    <property type="term" value="P:cobalamin biosynthetic process"/>
    <property type="evidence" value="ECO:0007669"/>
    <property type="project" value="UniProtKB-UniPathway"/>
</dbReference>
<evidence type="ECO:0000256" key="3">
    <source>
        <dbReference type="ARBA" id="ARBA00004663"/>
    </source>
</evidence>
<dbReference type="UniPathway" id="UPA00148">
    <property type="reaction ID" value="UER00238"/>
</dbReference>
<dbReference type="Pfam" id="PF02654">
    <property type="entry name" value="CobS"/>
    <property type="match status" value="1"/>
</dbReference>
<evidence type="ECO:0000313" key="20">
    <source>
        <dbReference type="EMBL" id="GAG73982.1"/>
    </source>
</evidence>
<evidence type="ECO:0000256" key="15">
    <source>
        <dbReference type="ARBA" id="ARBA00032605"/>
    </source>
</evidence>
<evidence type="ECO:0000256" key="10">
    <source>
        <dbReference type="ARBA" id="ARBA00022692"/>
    </source>
</evidence>
<comment type="subcellular location">
    <subcellularLocation>
        <location evidence="2">Cell membrane</location>
        <topology evidence="2">Multi-pass membrane protein</topology>
    </subcellularLocation>
</comment>
<evidence type="ECO:0000256" key="12">
    <source>
        <dbReference type="ARBA" id="ARBA00022989"/>
    </source>
</evidence>
<evidence type="ECO:0000256" key="7">
    <source>
        <dbReference type="ARBA" id="ARBA00022475"/>
    </source>
</evidence>
<dbReference type="HAMAP" id="MF_00719">
    <property type="entry name" value="CobS"/>
    <property type="match status" value="1"/>
</dbReference>
<protein>
    <recommendedName>
        <fullName evidence="6">Adenosylcobinamide-GDP ribazoletransferase</fullName>
        <ecNumber evidence="5">2.7.8.26</ecNumber>
    </recommendedName>
    <alternativeName>
        <fullName evidence="16">Cobalamin synthase</fullName>
    </alternativeName>
    <alternativeName>
        <fullName evidence="15">Cobalamin-5'-phosphate synthase</fullName>
    </alternativeName>
</protein>
<evidence type="ECO:0000256" key="18">
    <source>
        <dbReference type="ARBA" id="ARBA00049504"/>
    </source>
</evidence>